<dbReference type="PROSITE" id="PS51257">
    <property type="entry name" value="PROKAR_LIPOPROTEIN"/>
    <property type="match status" value="1"/>
</dbReference>
<sequence length="129" mass="14071">MNIQIKLVVSSLMLMLLSACATGPVKPNYVSPTLYQNLNCNQLQAEYNRLQQYISQGVESPKRIFSGVGLGLGGGWGRGGWGFGPSISFNLGQSSNSKRTEVAQLLGQQDAIAQAARFKNCYIETVRRN</sequence>
<dbReference type="RefSeq" id="WP_088823569.1">
    <property type="nucleotide sequence ID" value="NZ_FZLN01000002.1"/>
</dbReference>
<dbReference type="AlphaFoldDB" id="A0A217EGQ2"/>
<evidence type="ECO:0008006" key="4">
    <source>
        <dbReference type="Google" id="ProtNLM"/>
    </source>
</evidence>
<evidence type="ECO:0000256" key="1">
    <source>
        <dbReference type="SAM" id="SignalP"/>
    </source>
</evidence>
<keyword evidence="3" id="KW-1185">Reference proteome</keyword>
<gene>
    <name evidence="2" type="ORF">SAMN05444584_1479</name>
</gene>
<evidence type="ECO:0000313" key="3">
    <source>
        <dbReference type="Proteomes" id="UP000243463"/>
    </source>
</evidence>
<protein>
    <recommendedName>
        <fullName evidence="4">Lipoprotein</fullName>
    </recommendedName>
</protein>
<feature type="chain" id="PRO_5012397463" description="Lipoprotein" evidence="1">
    <location>
        <begin position="22"/>
        <end position="129"/>
    </location>
</feature>
<dbReference type="EMBL" id="FZLN01000002">
    <property type="protein sequence ID" value="SNQ29524.1"/>
    <property type="molecule type" value="Genomic_DNA"/>
</dbReference>
<feature type="signal peptide" evidence="1">
    <location>
        <begin position="1"/>
        <end position="21"/>
    </location>
</feature>
<evidence type="ECO:0000313" key="2">
    <source>
        <dbReference type="EMBL" id="SNQ29524.1"/>
    </source>
</evidence>
<organism evidence="2 3">
    <name type="scientific">Acinetobacter apis</name>
    <dbReference type="NCBI Taxonomy" id="1229165"/>
    <lineage>
        <taxon>Bacteria</taxon>
        <taxon>Pseudomonadati</taxon>
        <taxon>Pseudomonadota</taxon>
        <taxon>Gammaproteobacteria</taxon>
        <taxon>Moraxellales</taxon>
        <taxon>Moraxellaceae</taxon>
        <taxon>Acinetobacter</taxon>
    </lineage>
</organism>
<reference evidence="3" key="1">
    <citation type="submission" date="2017-06" db="EMBL/GenBank/DDBJ databases">
        <authorList>
            <person name="Varghese N."/>
            <person name="Submissions S."/>
        </authorList>
    </citation>
    <scope>NUCLEOTIDE SEQUENCE [LARGE SCALE GENOMIC DNA]</scope>
    <source>
        <strain evidence="3">ANC 5114</strain>
    </source>
</reference>
<name>A0A217EGQ2_9GAMM</name>
<proteinExistence type="predicted"/>
<dbReference type="Proteomes" id="UP000243463">
    <property type="component" value="Unassembled WGS sequence"/>
</dbReference>
<dbReference type="OrthoDB" id="6647798at2"/>
<keyword evidence="1" id="KW-0732">Signal</keyword>
<accession>A0A217EGQ2</accession>